<feature type="domain" description="Methyltransferase MycE N-terminal" evidence="6">
    <location>
        <begin position="10"/>
        <end position="113"/>
    </location>
</feature>
<keyword evidence="5" id="KW-0045">Antibiotic biosynthesis</keyword>
<dbReference type="EC" id="2.1.1.102" evidence="7"/>
<reference evidence="7 8" key="1">
    <citation type="submission" date="2020-08" db="EMBL/GenBank/DDBJ databases">
        <title>Sequencing the genomes of 1000 actinobacteria strains.</title>
        <authorList>
            <person name="Klenk H.-P."/>
        </authorList>
    </citation>
    <scope>NUCLEOTIDE SEQUENCE [LARGE SCALE GENOMIC DNA]</scope>
    <source>
        <strain evidence="7 8">DSM 45584</strain>
    </source>
</reference>
<keyword evidence="8" id="KW-1185">Reference proteome</keyword>
<dbReference type="Gene3D" id="3.30.1050.30">
    <property type="match status" value="1"/>
</dbReference>
<proteinExistence type="predicted"/>
<comment type="pathway">
    <text evidence="1">Antibiotic biosynthesis.</text>
</comment>
<dbReference type="SUPFAM" id="SSF53335">
    <property type="entry name" value="S-adenosyl-L-methionine-dependent methyltransferases"/>
    <property type="match status" value="1"/>
</dbReference>
<dbReference type="Pfam" id="PF17843">
    <property type="entry name" value="MycE_N"/>
    <property type="match status" value="1"/>
</dbReference>
<evidence type="ECO:0000256" key="4">
    <source>
        <dbReference type="ARBA" id="ARBA00022691"/>
    </source>
</evidence>
<protein>
    <submittedName>
        <fullName evidence="7">Demethylmacrocin O-methyltransferase</fullName>
        <ecNumber evidence="7">2.1.1.102</ecNumber>
    </submittedName>
</protein>
<name>A0A840QJV9_9PSEU</name>
<accession>A0A840QJV9</accession>
<dbReference type="GO" id="GO:0030770">
    <property type="term" value="F:demethylmacrocin O-methyltransferase activity"/>
    <property type="evidence" value="ECO:0007669"/>
    <property type="project" value="UniProtKB-EC"/>
</dbReference>
<dbReference type="Gene3D" id="3.40.50.150">
    <property type="entry name" value="Vaccinia Virus protein VP39"/>
    <property type="match status" value="1"/>
</dbReference>
<dbReference type="GO" id="GO:0017000">
    <property type="term" value="P:antibiotic biosynthetic process"/>
    <property type="evidence" value="ECO:0007669"/>
    <property type="project" value="UniProtKB-KW"/>
</dbReference>
<dbReference type="Proteomes" id="UP000584374">
    <property type="component" value="Unassembled WGS sequence"/>
</dbReference>
<evidence type="ECO:0000256" key="5">
    <source>
        <dbReference type="ARBA" id="ARBA00023194"/>
    </source>
</evidence>
<evidence type="ECO:0000256" key="3">
    <source>
        <dbReference type="ARBA" id="ARBA00022679"/>
    </source>
</evidence>
<keyword evidence="2 7" id="KW-0489">Methyltransferase</keyword>
<gene>
    <name evidence="7" type="ORF">BJ970_007108</name>
</gene>
<dbReference type="InterPro" id="IPR040800">
    <property type="entry name" value="MycE_N"/>
</dbReference>
<evidence type="ECO:0000313" key="8">
    <source>
        <dbReference type="Proteomes" id="UP000584374"/>
    </source>
</evidence>
<dbReference type="InterPro" id="IPR029063">
    <property type="entry name" value="SAM-dependent_MTases_sf"/>
</dbReference>
<evidence type="ECO:0000259" key="6">
    <source>
        <dbReference type="Pfam" id="PF17843"/>
    </source>
</evidence>
<organism evidence="7 8">
    <name type="scientific">Saccharopolyspora phatthalungensis</name>
    <dbReference type="NCBI Taxonomy" id="664693"/>
    <lineage>
        <taxon>Bacteria</taxon>
        <taxon>Bacillati</taxon>
        <taxon>Actinomycetota</taxon>
        <taxon>Actinomycetes</taxon>
        <taxon>Pseudonocardiales</taxon>
        <taxon>Pseudonocardiaceae</taxon>
        <taxon>Saccharopolyspora</taxon>
    </lineage>
</organism>
<comment type="caution">
    <text evidence="7">The sequence shown here is derived from an EMBL/GenBank/DDBJ whole genome shotgun (WGS) entry which is preliminary data.</text>
</comment>
<evidence type="ECO:0000256" key="1">
    <source>
        <dbReference type="ARBA" id="ARBA00004792"/>
    </source>
</evidence>
<keyword evidence="4" id="KW-0949">S-adenosyl-L-methionine</keyword>
<dbReference type="EMBL" id="JACHIW010000002">
    <property type="protein sequence ID" value="MBB5159509.1"/>
    <property type="molecule type" value="Genomic_DNA"/>
</dbReference>
<keyword evidence="3 7" id="KW-0808">Transferase</keyword>
<evidence type="ECO:0000256" key="2">
    <source>
        <dbReference type="ARBA" id="ARBA00022603"/>
    </source>
</evidence>
<dbReference type="GO" id="GO:0032259">
    <property type="term" value="P:methylation"/>
    <property type="evidence" value="ECO:0007669"/>
    <property type="project" value="UniProtKB-KW"/>
</dbReference>
<evidence type="ECO:0000313" key="7">
    <source>
        <dbReference type="EMBL" id="MBB5159509.1"/>
    </source>
</evidence>
<dbReference type="AlphaFoldDB" id="A0A840QJV9"/>
<sequence length="416" mass="46233">MKVKPWGPVEPLLRSAACGEHELASTIERIGLEQTTDVVVAEMEMRCEPPRLSSSVPFRFEVLFKDARSTRDLTIGSNGLAVAHHHEAPVAVVRFDAIDLLESLFGPSGRRPHVSREVEWDYDRALTSSTDWDVNFRRWHEMTTAMECLVAACSVVADDLGRLSARCGSDKWANLHWYTQHYEHHFARLRDEPVRMLEIGIGGYQLTDQGGASLSMWQRYFRRGLVYGLDIFDKPGVRGSRIRAVQGDQSDPEFLDDLGRELGPFDIIIDDGSHVNDHVKTSFAALFPHVRSGGLYVIEDLQTAYWPGFGGNDRDRTASDTSMGMLKTLVDGLNHKEMPMRARNGQSYTDRHIVGVHFYHNLAVIDKGLNAEAPIPACISEVFSEEKQYTGGAVNFGSLASASTPDGSAAQPVGED</sequence>